<reference evidence="2" key="1">
    <citation type="submission" date="2023-07" db="EMBL/GenBank/DDBJ databases">
        <authorList>
            <consortium name="CYATHOMIX"/>
        </authorList>
    </citation>
    <scope>NUCLEOTIDE SEQUENCE</scope>
    <source>
        <strain evidence="2">N/A</strain>
    </source>
</reference>
<feature type="compositionally biased region" description="Basic and acidic residues" evidence="1">
    <location>
        <begin position="155"/>
        <end position="177"/>
    </location>
</feature>
<feature type="compositionally biased region" description="Polar residues" evidence="1">
    <location>
        <begin position="14"/>
        <end position="23"/>
    </location>
</feature>
<accession>A0AA36GPM3</accession>
<sequence length="303" mass="34461">MGIRLSTANRRKLANTTGTSPFPTSREKKTSKIKSSPKTPQQNASNEEHKLSQDPVQKTLEERTQKSSSSMMGRVKGSLGKTRKFRSFSSKSKNFLVKPLKPLKATGPVNEHTFGELRLPNEAHPKRTKPVQQELENTRAEKPRRRPKFQKQSKQLKEMMENRRSEEERKPSKEEVKKEVKIAKKEAKKDSSVYLQALLNESETAIEHSPSPLHTACEEKALITEAVNKPPPKIEDFFEMANPFDNECEDVSDTIFDVANDFPDLFLNKKALTRHSLTRTKTMNVCEPTQTCADVKGLRDEAK</sequence>
<feature type="non-terminal residue" evidence="2">
    <location>
        <position position="1"/>
    </location>
</feature>
<feature type="compositionally biased region" description="Basic residues" evidence="1">
    <location>
        <begin position="142"/>
        <end position="151"/>
    </location>
</feature>
<dbReference type="Proteomes" id="UP001176961">
    <property type="component" value="Unassembled WGS sequence"/>
</dbReference>
<feature type="region of interest" description="Disordered" evidence="1">
    <location>
        <begin position="1"/>
        <end position="177"/>
    </location>
</feature>
<gene>
    <name evidence="2" type="ORF">CYNAS_LOCUS7812</name>
</gene>
<comment type="caution">
    <text evidence="2">The sequence shown here is derived from an EMBL/GenBank/DDBJ whole genome shotgun (WGS) entry which is preliminary data.</text>
</comment>
<evidence type="ECO:0000313" key="3">
    <source>
        <dbReference type="Proteomes" id="UP001176961"/>
    </source>
</evidence>
<keyword evidence="3" id="KW-1185">Reference proteome</keyword>
<name>A0AA36GPM3_CYLNA</name>
<evidence type="ECO:0000256" key="1">
    <source>
        <dbReference type="SAM" id="MobiDB-lite"/>
    </source>
</evidence>
<organism evidence="2 3">
    <name type="scientific">Cylicocyclus nassatus</name>
    <name type="common">Nematode worm</name>
    <dbReference type="NCBI Taxonomy" id="53992"/>
    <lineage>
        <taxon>Eukaryota</taxon>
        <taxon>Metazoa</taxon>
        <taxon>Ecdysozoa</taxon>
        <taxon>Nematoda</taxon>
        <taxon>Chromadorea</taxon>
        <taxon>Rhabditida</taxon>
        <taxon>Rhabditina</taxon>
        <taxon>Rhabditomorpha</taxon>
        <taxon>Strongyloidea</taxon>
        <taxon>Strongylidae</taxon>
        <taxon>Cylicocyclus</taxon>
    </lineage>
</organism>
<evidence type="ECO:0000313" key="2">
    <source>
        <dbReference type="EMBL" id="CAJ0595829.1"/>
    </source>
</evidence>
<dbReference type="AlphaFoldDB" id="A0AA36GPM3"/>
<feature type="compositionally biased region" description="Basic and acidic residues" evidence="1">
    <location>
        <begin position="113"/>
        <end position="125"/>
    </location>
</feature>
<proteinExistence type="predicted"/>
<dbReference type="EMBL" id="CATQJL010000112">
    <property type="protein sequence ID" value="CAJ0595829.1"/>
    <property type="molecule type" value="Genomic_DNA"/>
</dbReference>
<protein>
    <submittedName>
        <fullName evidence="2">Uncharacterized protein</fullName>
    </submittedName>
</protein>